<evidence type="ECO:0000256" key="8">
    <source>
        <dbReference type="ARBA" id="ARBA00023136"/>
    </source>
</evidence>
<feature type="transmembrane region" description="Helical" evidence="9">
    <location>
        <begin position="20"/>
        <end position="38"/>
    </location>
</feature>
<protein>
    <submittedName>
        <fullName evidence="11">Amino acid ABC transporter, permease protein, 3-TM region, His/Glu/Gln/Arg/opine</fullName>
    </submittedName>
</protein>
<keyword evidence="5" id="KW-0997">Cell inner membrane</keyword>
<feature type="transmembrane region" description="Helical" evidence="9">
    <location>
        <begin position="196"/>
        <end position="218"/>
    </location>
</feature>
<dbReference type="InterPro" id="IPR010065">
    <property type="entry name" value="AA_ABC_transptr_permease_3TM"/>
</dbReference>
<feature type="transmembrane region" description="Helical" evidence="9">
    <location>
        <begin position="59"/>
        <end position="81"/>
    </location>
</feature>
<evidence type="ECO:0000256" key="1">
    <source>
        <dbReference type="ARBA" id="ARBA00004429"/>
    </source>
</evidence>
<keyword evidence="12" id="KW-1185">Reference proteome</keyword>
<dbReference type="PROSITE" id="PS50928">
    <property type="entry name" value="ABC_TM1"/>
    <property type="match status" value="1"/>
</dbReference>
<evidence type="ECO:0000256" key="6">
    <source>
        <dbReference type="ARBA" id="ARBA00022692"/>
    </source>
</evidence>
<dbReference type="RefSeq" id="WP_011389907.1">
    <property type="nucleotide sequence ID" value="NC_007643.1"/>
</dbReference>
<evidence type="ECO:0000256" key="3">
    <source>
        <dbReference type="ARBA" id="ARBA00022448"/>
    </source>
</evidence>
<dbReference type="AlphaFoldDB" id="Q2RS43"/>
<dbReference type="SUPFAM" id="SSF161098">
    <property type="entry name" value="MetI-like"/>
    <property type="match status" value="1"/>
</dbReference>
<dbReference type="STRING" id="269796.Rru_A2252"/>
<dbReference type="KEGG" id="rru:Rru_A2252"/>
<evidence type="ECO:0000256" key="2">
    <source>
        <dbReference type="ARBA" id="ARBA00010072"/>
    </source>
</evidence>
<evidence type="ECO:0000313" key="12">
    <source>
        <dbReference type="Proteomes" id="UP000001929"/>
    </source>
</evidence>
<dbReference type="PATRIC" id="fig|269796.9.peg.2350"/>
<keyword evidence="8 9" id="KW-0472">Membrane</keyword>
<reference evidence="11 12" key="1">
    <citation type="journal article" date="2011" name="Stand. Genomic Sci.">
        <title>Complete genome sequence of Rhodospirillum rubrum type strain (S1).</title>
        <authorList>
            <person name="Munk A.C."/>
            <person name="Copeland A."/>
            <person name="Lucas S."/>
            <person name="Lapidus A."/>
            <person name="Del Rio T.G."/>
            <person name="Barry K."/>
            <person name="Detter J.C."/>
            <person name="Hammon N."/>
            <person name="Israni S."/>
            <person name="Pitluck S."/>
            <person name="Brettin T."/>
            <person name="Bruce D."/>
            <person name="Han C."/>
            <person name="Tapia R."/>
            <person name="Gilna P."/>
            <person name="Schmutz J."/>
            <person name="Larimer F."/>
            <person name="Land M."/>
            <person name="Kyrpides N.C."/>
            <person name="Mavromatis K."/>
            <person name="Richardson P."/>
            <person name="Rohde M."/>
            <person name="Goker M."/>
            <person name="Klenk H.P."/>
            <person name="Zhang Y."/>
            <person name="Roberts G.P."/>
            <person name="Reslewic S."/>
            <person name="Schwartz D.C."/>
        </authorList>
    </citation>
    <scope>NUCLEOTIDE SEQUENCE [LARGE SCALE GENOMIC DNA]</scope>
    <source>
        <strain evidence="12">ATCC 11170 / ATH 1.1.1 / DSM 467 / LMG 4362 / NCIMB 8255 / S1</strain>
    </source>
</reference>
<evidence type="ECO:0000256" key="9">
    <source>
        <dbReference type="RuleBase" id="RU363032"/>
    </source>
</evidence>
<dbReference type="PANTHER" id="PTHR30133:SF2">
    <property type="entry name" value="ARGININE ABC TRANSPORTER PERMEASE PROTEIN ARTQ"/>
    <property type="match status" value="1"/>
</dbReference>
<dbReference type="Gene3D" id="1.10.3720.10">
    <property type="entry name" value="MetI-like"/>
    <property type="match status" value="1"/>
</dbReference>
<dbReference type="Proteomes" id="UP000001929">
    <property type="component" value="Chromosome"/>
</dbReference>
<dbReference type="InterPro" id="IPR051613">
    <property type="entry name" value="ABC_transp_permease_HisMQ"/>
</dbReference>
<dbReference type="NCBIfam" id="TIGR01726">
    <property type="entry name" value="HEQRo_perm_3TM"/>
    <property type="match status" value="1"/>
</dbReference>
<evidence type="ECO:0000259" key="10">
    <source>
        <dbReference type="PROSITE" id="PS50928"/>
    </source>
</evidence>
<proteinExistence type="inferred from homology"/>
<comment type="similarity">
    <text evidence="2">Belongs to the binding-protein-dependent transport system permease family. HisMQ subfamily.</text>
</comment>
<evidence type="ECO:0000256" key="4">
    <source>
        <dbReference type="ARBA" id="ARBA00022475"/>
    </source>
</evidence>
<dbReference type="EnsemblBacteria" id="ABC23052">
    <property type="protein sequence ID" value="ABC23052"/>
    <property type="gene ID" value="Rru_A2252"/>
</dbReference>
<dbReference type="eggNOG" id="COG4215">
    <property type="taxonomic scope" value="Bacteria"/>
</dbReference>
<dbReference type="PhylomeDB" id="Q2RS43"/>
<evidence type="ECO:0000256" key="7">
    <source>
        <dbReference type="ARBA" id="ARBA00022989"/>
    </source>
</evidence>
<dbReference type="HOGENOM" id="CLU_019602_1_4_5"/>
<dbReference type="InterPro" id="IPR000515">
    <property type="entry name" value="MetI-like"/>
</dbReference>
<dbReference type="EMBL" id="CP000230">
    <property type="protein sequence ID" value="ABC23052.1"/>
    <property type="molecule type" value="Genomic_DNA"/>
</dbReference>
<keyword evidence="7 9" id="KW-1133">Transmembrane helix</keyword>
<gene>
    <name evidence="11" type="ordered locus">Rru_A2252</name>
</gene>
<keyword evidence="6 9" id="KW-0812">Transmembrane</keyword>
<organism evidence="11 12">
    <name type="scientific">Rhodospirillum rubrum (strain ATCC 11170 / ATH 1.1.1 / DSM 467 / LMG 4362 / NCIMB 8255 / S1)</name>
    <dbReference type="NCBI Taxonomy" id="269796"/>
    <lineage>
        <taxon>Bacteria</taxon>
        <taxon>Pseudomonadati</taxon>
        <taxon>Pseudomonadota</taxon>
        <taxon>Alphaproteobacteria</taxon>
        <taxon>Rhodospirillales</taxon>
        <taxon>Rhodospirillaceae</taxon>
        <taxon>Rhodospirillum</taxon>
    </lineage>
</organism>
<accession>Q2RS43</accession>
<feature type="domain" description="ABC transmembrane type-1" evidence="10">
    <location>
        <begin position="14"/>
        <end position="215"/>
    </location>
</feature>
<feature type="transmembrane region" description="Helical" evidence="9">
    <location>
        <begin position="93"/>
        <end position="111"/>
    </location>
</feature>
<evidence type="ECO:0000313" key="11">
    <source>
        <dbReference type="EMBL" id="ABC23052.1"/>
    </source>
</evidence>
<dbReference type="GO" id="GO:0043190">
    <property type="term" value="C:ATP-binding cassette (ABC) transporter complex"/>
    <property type="evidence" value="ECO:0007669"/>
    <property type="project" value="InterPro"/>
</dbReference>
<evidence type="ECO:0000256" key="5">
    <source>
        <dbReference type="ARBA" id="ARBA00022519"/>
    </source>
</evidence>
<name>Q2RS43_RHORT</name>
<dbReference type="Pfam" id="PF00528">
    <property type="entry name" value="BPD_transp_1"/>
    <property type="match status" value="1"/>
</dbReference>
<dbReference type="PANTHER" id="PTHR30133">
    <property type="entry name" value="CATIONIC AMINO ACID TRANSPORTER, MEMBRANE COMPONENT"/>
    <property type="match status" value="1"/>
</dbReference>
<keyword evidence="3 9" id="KW-0813">Transport</keyword>
<dbReference type="GO" id="GO:0022857">
    <property type="term" value="F:transmembrane transporter activity"/>
    <property type="evidence" value="ECO:0007669"/>
    <property type="project" value="InterPro"/>
</dbReference>
<sequence>MDFQGYGDLLITGAAMTIKLVLGAVSFGLVLGLIGTTLKLSRNALARAVGNAYTDLFRGLPELLVVLIMYYGAEALVRWLVNDVLALDVAVSISPYVGGVLSLGLIFGAYASEVFRGAILAIPRGHVEAARAFGMGPVLTYRRIILPQVWRVALPGLGNLFLVSLKDTALVSAIGLNELMRSANIAGRSTRDYFTFLLAAAFLYLAMTMVSMAVIALLERRANRGHVGAAGH</sequence>
<keyword evidence="4" id="KW-1003">Cell membrane</keyword>
<dbReference type="InterPro" id="IPR035906">
    <property type="entry name" value="MetI-like_sf"/>
</dbReference>
<dbReference type="CDD" id="cd06261">
    <property type="entry name" value="TM_PBP2"/>
    <property type="match status" value="1"/>
</dbReference>
<comment type="subcellular location">
    <subcellularLocation>
        <location evidence="1">Cell inner membrane</location>
        <topology evidence="1">Multi-pass membrane protein</topology>
    </subcellularLocation>
    <subcellularLocation>
        <location evidence="9">Cell membrane</location>
        <topology evidence="9">Multi-pass membrane protein</topology>
    </subcellularLocation>
</comment>